<keyword evidence="1" id="KW-0812">Transmembrane</keyword>
<proteinExistence type="predicted"/>
<dbReference type="OrthoDB" id="277011at2759"/>
<evidence type="ECO:0000259" key="2">
    <source>
        <dbReference type="PROSITE" id="PS50969"/>
    </source>
</evidence>
<dbReference type="InterPro" id="IPR023214">
    <property type="entry name" value="HAD_sf"/>
</dbReference>
<dbReference type="GO" id="GO:0016791">
    <property type="term" value="F:phosphatase activity"/>
    <property type="evidence" value="ECO:0007669"/>
    <property type="project" value="InterPro"/>
</dbReference>
<dbReference type="Proteomes" id="UP000250235">
    <property type="component" value="Unassembled WGS sequence"/>
</dbReference>
<dbReference type="NCBIfam" id="TIGR02251">
    <property type="entry name" value="HIF-SF_euk"/>
    <property type="match status" value="1"/>
</dbReference>
<keyword evidence="1" id="KW-1133">Transmembrane helix</keyword>
<keyword evidence="4" id="KW-1185">Reference proteome</keyword>
<accession>A0A2Z7BKC5</accession>
<keyword evidence="1" id="KW-0472">Membrane</keyword>
<feature type="domain" description="FCP1 homology" evidence="2">
    <location>
        <begin position="174"/>
        <end position="354"/>
    </location>
</feature>
<dbReference type="PANTHER" id="PTHR12210">
    <property type="entry name" value="DULLARD PROTEIN PHOSPHATASE"/>
    <property type="match status" value="1"/>
</dbReference>
<feature type="transmembrane region" description="Helical" evidence="1">
    <location>
        <begin position="54"/>
        <end position="75"/>
    </location>
</feature>
<dbReference type="Gene3D" id="3.40.50.1000">
    <property type="entry name" value="HAD superfamily/HAD-like"/>
    <property type="match status" value="1"/>
</dbReference>
<evidence type="ECO:0000256" key="1">
    <source>
        <dbReference type="SAM" id="Phobius"/>
    </source>
</evidence>
<dbReference type="CDD" id="cd07521">
    <property type="entry name" value="HAD_FCP1-like"/>
    <property type="match status" value="1"/>
</dbReference>
<name>A0A2Z7BKC5_9LAMI</name>
<dbReference type="EMBL" id="KV005015">
    <property type="protein sequence ID" value="KZV34949.1"/>
    <property type="molecule type" value="Genomic_DNA"/>
</dbReference>
<dbReference type="AlphaFoldDB" id="A0A2Z7BKC5"/>
<dbReference type="SMART" id="SM00577">
    <property type="entry name" value="CPDc"/>
    <property type="match status" value="1"/>
</dbReference>
<organism evidence="3 4">
    <name type="scientific">Dorcoceras hygrometricum</name>
    <dbReference type="NCBI Taxonomy" id="472368"/>
    <lineage>
        <taxon>Eukaryota</taxon>
        <taxon>Viridiplantae</taxon>
        <taxon>Streptophyta</taxon>
        <taxon>Embryophyta</taxon>
        <taxon>Tracheophyta</taxon>
        <taxon>Spermatophyta</taxon>
        <taxon>Magnoliopsida</taxon>
        <taxon>eudicotyledons</taxon>
        <taxon>Gunneridae</taxon>
        <taxon>Pentapetalae</taxon>
        <taxon>asterids</taxon>
        <taxon>lamiids</taxon>
        <taxon>Lamiales</taxon>
        <taxon>Gesneriaceae</taxon>
        <taxon>Didymocarpoideae</taxon>
        <taxon>Trichosporeae</taxon>
        <taxon>Loxocarpinae</taxon>
        <taxon>Dorcoceras</taxon>
    </lineage>
</organism>
<dbReference type="InterPro" id="IPR036412">
    <property type="entry name" value="HAD-like_sf"/>
</dbReference>
<evidence type="ECO:0000313" key="3">
    <source>
        <dbReference type="EMBL" id="KZV34949.1"/>
    </source>
</evidence>
<dbReference type="FunFam" id="3.40.50.1000:FF:000112">
    <property type="entry name" value="CTD small phosphatase-like protein 2"/>
    <property type="match status" value="1"/>
</dbReference>
<dbReference type="PROSITE" id="PS50969">
    <property type="entry name" value="FCP1"/>
    <property type="match status" value="1"/>
</dbReference>
<evidence type="ECO:0000313" key="4">
    <source>
        <dbReference type="Proteomes" id="UP000250235"/>
    </source>
</evidence>
<dbReference type="InterPro" id="IPR004274">
    <property type="entry name" value="FCP1_dom"/>
</dbReference>
<dbReference type="InterPro" id="IPR011948">
    <property type="entry name" value="Dullard_phosphatase"/>
</dbReference>
<dbReference type="Pfam" id="PF03031">
    <property type="entry name" value="NIF"/>
    <property type="match status" value="1"/>
</dbReference>
<protein>
    <submittedName>
        <fullName evidence="3">CTD small phosphatase-like protein 2-like</fullName>
    </submittedName>
</protein>
<gene>
    <name evidence="3" type="ORF">F511_04923</name>
</gene>
<dbReference type="SUPFAM" id="SSF56784">
    <property type="entry name" value="HAD-like"/>
    <property type="match status" value="1"/>
</dbReference>
<sequence length="388" mass="43565">MYNLAAANRVLSILPASIGFVHLRSTLRRYSHLPPRSLLHRRCNTTPNADRPPVAAVIIISLILLSAIYAMAELAASEVYAPRTLQVWRTLLNWMAFFFQIFAQILRGTPSFSQVLSYVGLRHGSLLSSAPVQFKPLPAVELSEYEPEVEEGPSVQSTASVTITSGEGRLFDAPPLRKLKVVLDLDETLVCAYETSSLPAILRSQATEAGLKWFEIECISSDKEFDGKPKINHVTVFERPGLKEFLDQLSEFAELVLFTAGLEGYARPLVDRIDVNNRFSGRLYRPSTISTEHREHVKDISCLSKDLCRIVIVDNNPFSFLLQPLNGIPCIPFSAGQPKDEQLLEVILPLLRDLSLQKDVRPILYERFHMPEWFQKHGIPTSGWPNTG</sequence>
<reference evidence="3 4" key="1">
    <citation type="journal article" date="2015" name="Proc. Natl. Acad. Sci. U.S.A.">
        <title>The resurrection genome of Boea hygrometrica: A blueprint for survival of dehydration.</title>
        <authorList>
            <person name="Xiao L."/>
            <person name="Yang G."/>
            <person name="Zhang L."/>
            <person name="Yang X."/>
            <person name="Zhao S."/>
            <person name="Ji Z."/>
            <person name="Zhou Q."/>
            <person name="Hu M."/>
            <person name="Wang Y."/>
            <person name="Chen M."/>
            <person name="Xu Y."/>
            <person name="Jin H."/>
            <person name="Xiao X."/>
            <person name="Hu G."/>
            <person name="Bao F."/>
            <person name="Hu Y."/>
            <person name="Wan P."/>
            <person name="Li L."/>
            <person name="Deng X."/>
            <person name="Kuang T."/>
            <person name="Xiang C."/>
            <person name="Zhu J.K."/>
            <person name="Oliver M.J."/>
            <person name="He Y."/>
        </authorList>
    </citation>
    <scope>NUCLEOTIDE SEQUENCE [LARGE SCALE GENOMIC DNA]</scope>
    <source>
        <strain evidence="4">cv. XS01</strain>
    </source>
</reference>
<dbReference type="InterPro" id="IPR050365">
    <property type="entry name" value="TIM50"/>
</dbReference>